<reference evidence="1 2" key="1">
    <citation type="submission" date="2018-04" db="EMBL/GenBank/DDBJ databases">
        <title>Cupriavidus necator CR12 genome sequencing and assembly.</title>
        <authorList>
            <person name="Ben Fekih I."/>
            <person name="Mazhar H.S."/>
            <person name="Bello S.K."/>
            <person name="Rensing C."/>
        </authorList>
    </citation>
    <scope>NUCLEOTIDE SEQUENCE [LARGE SCALE GENOMIC DNA]</scope>
    <source>
        <strain evidence="1 2">CR12</strain>
    </source>
</reference>
<sequence>MTSGNQPTVVIVPGFRDHMPEHWQSLLAERLQQQGRAVRIVPQIDQDKRLRSARVANLDRVVSGIAGPVILVAHSVGCLITVHWAEETERAVQGVLLAGPTDYDSPLPAGYKDPQTLADEGWTPVPRRRLQFPSIVVASRNDPLGKFERIRELAQAWGSRFVDAGNVGHLGPADGYGPWPLAEELIQQL</sequence>
<dbReference type="AlphaFoldDB" id="A0A367P8E9"/>
<dbReference type="Gene3D" id="3.40.50.1820">
    <property type="entry name" value="alpha/beta hydrolase"/>
    <property type="match status" value="1"/>
</dbReference>
<dbReference type="InterPro" id="IPR010662">
    <property type="entry name" value="RBBP9/YdeN"/>
</dbReference>
<evidence type="ECO:0000313" key="2">
    <source>
        <dbReference type="Proteomes" id="UP000253501"/>
    </source>
</evidence>
<keyword evidence="1" id="KW-0378">Hydrolase</keyword>
<dbReference type="EMBL" id="QDHA01000112">
    <property type="protein sequence ID" value="RCJ04110.1"/>
    <property type="molecule type" value="Genomic_DNA"/>
</dbReference>
<proteinExistence type="predicted"/>
<evidence type="ECO:0000313" key="1">
    <source>
        <dbReference type="EMBL" id="RCJ04110.1"/>
    </source>
</evidence>
<dbReference type="Pfam" id="PF06821">
    <property type="entry name" value="Ser_hydrolase"/>
    <property type="match status" value="1"/>
</dbReference>
<gene>
    <name evidence="1" type="ORF">DDK22_33655</name>
</gene>
<dbReference type="Proteomes" id="UP000253501">
    <property type="component" value="Unassembled WGS sequence"/>
</dbReference>
<dbReference type="GO" id="GO:0016787">
    <property type="term" value="F:hydrolase activity"/>
    <property type="evidence" value="ECO:0007669"/>
    <property type="project" value="UniProtKB-KW"/>
</dbReference>
<dbReference type="RefSeq" id="WP_114135708.1">
    <property type="nucleotide sequence ID" value="NZ_CP068435.1"/>
</dbReference>
<comment type="caution">
    <text evidence="1">The sequence shown here is derived from an EMBL/GenBank/DDBJ whole genome shotgun (WGS) entry which is preliminary data.</text>
</comment>
<protein>
    <submittedName>
        <fullName evidence="1">Alpha/beta fold hydrolase</fullName>
    </submittedName>
</protein>
<dbReference type="InterPro" id="IPR029058">
    <property type="entry name" value="AB_hydrolase_fold"/>
</dbReference>
<organism evidence="1 2">
    <name type="scientific">Cupriavidus necator</name>
    <name type="common">Alcaligenes eutrophus</name>
    <name type="synonym">Ralstonia eutropha</name>
    <dbReference type="NCBI Taxonomy" id="106590"/>
    <lineage>
        <taxon>Bacteria</taxon>
        <taxon>Pseudomonadati</taxon>
        <taxon>Pseudomonadota</taxon>
        <taxon>Betaproteobacteria</taxon>
        <taxon>Burkholderiales</taxon>
        <taxon>Burkholderiaceae</taxon>
        <taxon>Cupriavidus</taxon>
    </lineage>
</organism>
<dbReference type="SUPFAM" id="SSF53474">
    <property type="entry name" value="alpha/beta-Hydrolases"/>
    <property type="match status" value="1"/>
</dbReference>
<accession>A0A367P8E9</accession>
<name>A0A367P8E9_CUPNE</name>